<reference evidence="1 2" key="1">
    <citation type="submission" date="2020-08" db="EMBL/GenBank/DDBJ databases">
        <title>Genomic Encyclopedia of Type Strains, Phase IV (KMG-IV): sequencing the most valuable type-strain genomes for metagenomic binning, comparative biology and taxonomic classification.</title>
        <authorList>
            <person name="Goeker M."/>
        </authorList>
    </citation>
    <scope>NUCLEOTIDE SEQUENCE [LARGE SCALE GENOMIC DNA]</scope>
    <source>
        <strain evidence="1 2">DSM 29514</strain>
    </source>
</reference>
<dbReference type="EMBL" id="JACIEC010000001">
    <property type="protein sequence ID" value="MBB4142712.1"/>
    <property type="molecule type" value="Genomic_DNA"/>
</dbReference>
<keyword evidence="2" id="KW-1185">Reference proteome</keyword>
<dbReference type="InterPro" id="IPR019056">
    <property type="entry name" value="Phage_TAC_6"/>
</dbReference>
<proteinExistence type="predicted"/>
<dbReference type="AlphaFoldDB" id="A0A7W6LEH8"/>
<evidence type="ECO:0000313" key="1">
    <source>
        <dbReference type="EMBL" id="MBB4142712.1"/>
    </source>
</evidence>
<protein>
    <submittedName>
        <fullName evidence="1">Putative phage protein (TIGR02216 family)</fullName>
    </submittedName>
</protein>
<gene>
    <name evidence="1" type="ORF">GGQ72_001211</name>
</gene>
<name>A0A7W6LEH8_9HYPH</name>
<dbReference type="RefSeq" id="WP_165136631.1">
    <property type="nucleotide sequence ID" value="NZ_CP049250.1"/>
</dbReference>
<comment type="caution">
    <text evidence="1">The sequence shown here is derived from an EMBL/GenBank/DDBJ whole genome shotgun (WGS) entry which is preliminary data.</text>
</comment>
<dbReference type="Proteomes" id="UP000519897">
    <property type="component" value="Unassembled WGS sequence"/>
</dbReference>
<dbReference type="Pfam" id="PF09550">
    <property type="entry name" value="Phage_TAC_6"/>
    <property type="match status" value="1"/>
</dbReference>
<evidence type="ECO:0000313" key="2">
    <source>
        <dbReference type="Proteomes" id="UP000519897"/>
    </source>
</evidence>
<organism evidence="1 2">
    <name type="scientific">Rhizobium rhizoryzae</name>
    <dbReference type="NCBI Taxonomy" id="451876"/>
    <lineage>
        <taxon>Bacteria</taxon>
        <taxon>Pseudomonadati</taxon>
        <taxon>Pseudomonadota</taxon>
        <taxon>Alphaproteobacteria</taxon>
        <taxon>Hyphomicrobiales</taxon>
        <taxon>Rhizobiaceae</taxon>
        <taxon>Rhizobium/Agrobacterium group</taxon>
        <taxon>Rhizobium</taxon>
    </lineage>
</organism>
<dbReference type="NCBIfam" id="TIGR02216">
    <property type="entry name" value="phage_TIGR02216"/>
    <property type="match status" value="1"/>
</dbReference>
<dbReference type="InterPro" id="IPR011739">
    <property type="entry name" value="GTA_rcc01693"/>
</dbReference>
<accession>A0A7W6LEH8</accession>
<sequence>MSAATGAPHDGATAGWPGVLHVGLCLLRLPPDIFWQLSPREFMGMAGAYRPHPPGLDRAGLAALMAAFPDLPLSSD</sequence>